<evidence type="ECO:0000313" key="11">
    <source>
        <dbReference type="EMBL" id="MBD7950942.1"/>
    </source>
</evidence>
<dbReference type="RefSeq" id="WP_191796288.1">
    <property type="nucleotide sequence ID" value="NZ_JACSQQ010000016.1"/>
</dbReference>
<dbReference type="Pfam" id="PF04464">
    <property type="entry name" value="Glyphos_transf"/>
    <property type="match status" value="1"/>
</dbReference>
<dbReference type="InterPro" id="IPR011990">
    <property type="entry name" value="TPR-like_helical_dom_sf"/>
</dbReference>
<evidence type="ECO:0000256" key="8">
    <source>
        <dbReference type="ARBA" id="ARBA00023136"/>
    </source>
</evidence>
<name>A0ABR8RT12_9CELL</name>
<dbReference type="Gene3D" id="3.40.50.11820">
    <property type="match status" value="1"/>
</dbReference>
<comment type="similarity">
    <text evidence="2">Belongs to the CDP-glycerol glycerophosphotransferase family.</text>
</comment>
<dbReference type="SUPFAM" id="SSF48452">
    <property type="entry name" value="TPR-like"/>
    <property type="match status" value="1"/>
</dbReference>
<comment type="subcellular location">
    <subcellularLocation>
        <location evidence="1">Cell membrane</location>
        <topology evidence="1">Peripheral membrane protein</topology>
    </subcellularLocation>
</comment>
<evidence type="ECO:0000313" key="12">
    <source>
        <dbReference type="Proteomes" id="UP000641803"/>
    </source>
</evidence>
<evidence type="ECO:0000256" key="3">
    <source>
        <dbReference type="ARBA" id="ARBA00022475"/>
    </source>
</evidence>
<dbReference type="InterPro" id="IPR007554">
    <property type="entry name" value="Glycerophosphate_synth"/>
</dbReference>
<dbReference type="InterPro" id="IPR043148">
    <property type="entry name" value="TagF_C"/>
</dbReference>
<evidence type="ECO:0000259" key="10">
    <source>
        <dbReference type="Pfam" id="PF00534"/>
    </source>
</evidence>
<dbReference type="PANTHER" id="PTHR37316:SF3">
    <property type="entry name" value="TEICHOIC ACID GLYCEROL-PHOSPHATE TRANSFERASE"/>
    <property type="match status" value="1"/>
</dbReference>
<evidence type="ECO:0000256" key="7">
    <source>
        <dbReference type="ARBA" id="ARBA00022944"/>
    </source>
</evidence>
<dbReference type="InterPro" id="IPR043149">
    <property type="entry name" value="TagF_N"/>
</dbReference>
<dbReference type="Gene3D" id="3.40.50.2000">
    <property type="entry name" value="Glycogen Phosphorylase B"/>
    <property type="match status" value="2"/>
</dbReference>
<organism evidence="11 12">
    <name type="scientific">Oerskovia rustica</name>
    <dbReference type="NCBI Taxonomy" id="2762237"/>
    <lineage>
        <taxon>Bacteria</taxon>
        <taxon>Bacillati</taxon>
        <taxon>Actinomycetota</taxon>
        <taxon>Actinomycetes</taxon>
        <taxon>Micrococcales</taxon>
        <taxon>Cellulomonadaceae</taxon>
        <taxon>Oerskovia</taxon>
    </lineage>
</organism>
<dbReference type="InterPro" id="IPR051612">
    <property type="entry name" value="Teichoic_Acid_Biosynth"/>
</dbReference>
<dbReference type="InterPro" id="IPR019734">
    <property type="entry name" value="TPR_rpt"/>
</dbReference>
<evidence type="ECO:0000256" key="1">
    <source>
        <dbReference type="ARBA" id="ARBA00004202"/>
    </source>
</evidence>
<dbReference type="Gene3D" id="3.40.50.12580">
    <property type="match status" value="1"/>
</dbReference>
<dbReference type="Proteomes" id="UP000641803">
    <property type="component" value="Unassembled WGS sequence"/>
</dbReference>
<accession>A0ABR8RT12</accession>
<evidence type="ECO:0000256" key="6">
    <source>
        <dbReference type="ARBA" id="ARBA00022803"/>
    </source>
</evidence>
<dbReference type="Pfam" id="PF13432">
    <property type="entry name" value="TPR_16"/>
    <property type="match status" value="2"/>
</dbReference>
<dbReference type="InterPro" id="IPR001296">
    <property type="entry name" value="Glyco_trans_1"/>
</dbReference>
<feature type="domain" description="Glycosyl transferase family 1" evidence="10">
    <location>
        <begin position="1068"/>
        <end position="1213"/>
    </location>
</feature>
<keyword evidence="8" id="KW-0472">Membrane</keyword>
<reference evidence="11 12" key="1">
    <citation type="submission" date="2020-08" db="EMBL/GenBank/DDBJ databases">
        <title>A Genomic Blueprint of the Chicken Gut Microbiome.</title>
        <authorList>
            <person name="Gilroy R."/>
            <person name="Ravi A."/>
            <person name="Getino M."/>
            <person name="Pursley I."/>
            <person name="Horton D.L."/>
            <person name="Alikhan N.-F."/>
            <person name="Baker D."/>
            <person name="Gharbi K."/>
            <person name="Hall N."/>
            <person name="Watson M."/>
            <person name="Adriaenssens E.M."/>
            <person name="Foster-Nyarko E."/>
            <person name="Jarju S."/>
            <person name="Secka A."/>
            <person name="Antonio M."/>
            <person name="Oren A."/>
            <person name="Chaudhuri R."/>
            <person name="La Ragione R.M."/>
            <person name="Hildebrand F."/>
            <person name="Pallen M.J."/>
        </authorList>
    </citation>
    <scope>NUCLEOTIDE SEQUENCE [LARGE SCALE GENOMIC DNA]</scope>
    <source>
        <strain evidence="11 12">Sa4CUA1</strain>
    </source>
</reference>
<dbReference type="EMBL" id="JACSQQ010000016">
    <property type="protein sequence ID" value="MBD7950942.1"/>
    <property type="molecule type" value="Genomic_DNA"/>
</dbReference>
<evidence type="ECO:0000256" key="2">
    <source>
        <dbReference type="ARBA" id="ARBA00010488"/>
    </source>
</evidence>
<keyword evidence="5" id="KW-0677">Repeat</keyword>
<dbReference type="Gene3D" id="1.25.40.10">
    <property type="entry name" value="Tetratricopeptide repeat domain"/>
    <property type="match status" value="3"/>
</dbReference>
<dbReference type="Pfam" id="PF07719">
    <property type="entry name" value="TPR_2"/>
    <property type="match status" value="1"/>
</dbReference>
<keyword evidence="7" id="KW-0777">Teichoic acid biosynthesis</keyword>
<evidence type="ECO:0000256" key="4">
    <source>
        <dbReference type="ARBA" id="ARBA00022679"/>
    </source>
</evidence>
<protein>
    <submittedName>
        <fullName evidence="11">CDP-glycerol glycerophosphotransferase family protein</fullName>
    </submittedName>
</protein>
<keyword evidence="12" id="KW-1185">Reference proteome</keyword>
<keyword evidence="6 9" id="KW-0802">TPR repeat</keyword>
<dbReference type="CDD" id="cd03811">
    <property type="entry name" value="GT4_GT28_WabH-like"/>
    <property type="match status" value="1"/>
</dbReference>
<dbReference type="PROSITE" id="PS50005">
    <property type="entry name" value="TPR"/>
    <property type="match status" value="1"/>
</dbReference>
<dbReference type="SUPFAM" id="SSF53756">
    <property type="entry name" value="UDP-Glycosyltransferase/glycogen phosphorylase"/>
    <property type="match status" value="2"/>
</dbReference>
<gene>
    <name evidence="11" type="ORF">H9652_11060</name>
</gene>
<comment type="caution">
    <text evidence="11">The sequence shown here is derived from an EMBL/GenBank/DDBJ whole genome shotgun (WGS) entry which is preliminary data.</text>
</comment>
<dbReference type="InterPro" id="IPR013105">
    <property type="entry name" value="TPR_2"/>
</dbReference>
<evidence type="ECO:0000256" key="9">
    <source>
        <dbReference type="PROSITE-ProRule" id="PRU00339"/>
    </source>
</evidence>
<keyword evidence="3" id="KW-1003">Cell membrane</keyword>
<feature type="repeat" description="TPR" evidence="9">
    <location>
        <begin position="61"/>
        <end position="94"/>
    </location>
</feature>
<evidence type="ECO:0000256" key="5">
    <source>
        <dbReference type="ARBA" id="ARBA00022737"/>
    </source>
</evidence>
<keyword evidence="4" id="KW-0808">Transferase</keyword>
<proteinExistence type="inferred from homology"/>
<dbReference type="PANTHER" id="PTHR37316">
    <property type="entry name" value="TEICHOIC ACID GLYCEROL-PHOSPHATE PRIMASE"/>
    <property type="match status" value="1"/>
</dbReference>
<dbReference type="SMART" id="SM00028">
    <property type="entry name" value="TPR"/>
    <property type="match status" value="5"/>
</dbReference>
<dbReference type="Pfam" id="PF00534">
    <property type="entry name" value="Glycos_transf_1"/>
    <property type="match status" value="1"/>
</dbReference>
<sequence>MELLKTGKIDAAEQQFASAVELNPGQAEWQHKLGFVQERKKRFETALGSYLAAIALRPGVSEWHYRAGRCLQALHRRDEAVGHFETALQLDPSNKRAAREILASVPTGVPAWRKLDLVARAARTLTDENSILALARAASAMRDHKLAASEYAKYHQITSGTAQTHLSHGLALEGIGQVDEAVEEYRVASRLDTKHDAATLGPGALFQAQGDWEKASEWYMRSWNEGNRLPLIAFKAAYALDRQYRWEEAIHWFNTALVLEPEKAYWNYKLAHALERNHEYELAADAYSRALEIGQWKQNDWAYRLGFCLDRIGAHKEAFVALLAFARRPQPLQLTSGSDDESSLSKAEGRSRSLQHQLRIAEAGVAQYPTSPESWLRHARLLSEARDPERSIHAFARYRERANEIELGAAADHAQALASGGDYVGATDVLLAAREFSRPDGIPLDEVLTSTHKRRRALYAEYWSRHPVNNRVVMFESYWGEKISCNPLAMYKAMIRDDRYRDALFVWTVKSDTSVPEALLTHPRTVLASYGSELYIRMLATAGTLINNTSFVEYFARRPEQKYLNLWHGTPIKAMGKHIKSGIMDHANVARNFLNTTHIFAPNEHTRDALVNDYDISGLYSGSAIATGSPRLDQVVGANRHNSRAALLQKLGLPVSPTSQIVFYAPTWRGSPTDRTVDVAAITDDLTAMARTPDTHVLFRMHHLVENQLEGLDLPAIQVPEAIDTYEVMGAADVLVTDFSSLMFDFLVTNRRVIIYAPDIDTYAAQRGLYFHPSQAFDDICTDRTSLVDLLSSHDTFTPGPRYRASRQKYVAHEDGNAAQRCIDLLYSAPKPSLQTAEKVRLVFYASLIPNGITTSLISLLKTIDREKYEISLIVEPDKVAKDEGRAAMLRLVPEDVMLIGRQGVLLATPEEQWVIDRFTHTGQMSFAQRKLFDAAYEREHVRVLGTPLPAVYIEFEGYSLYWMSLFSVAHARNGHSIAFMHSQMLDESLVRFPRLARIFRLYRRFDQLAAVSGATATLNQATLGALGHVRPGQVSTVHNALDWESIQSRAKEELPAPVASATASRWPVIVTVGRLSTEKNQADIIHAVQTLRATYPRVLALIVGSGPMESSLEATIQSLGLADHVRLTGQLANPMPLVALADVFTLTSLHEGQPMVLFEAMTLGTPIVTYPSPGILEATHLGYGSVVKPNSDDLAAALVATIEHRGDSTEAFVAPKYNATSKREFDALVQCALKTGDCSDD</sequence>